<keyword evidence="8" id="KW-0325">Glycoprotein</keyword>
<keyword evidence="4 12" id="KW-0732">Signal</keyword>
<feature type="disulfide bond" evidence="9">
    <location>
        <begin position="176"/>
        <end position="202"/>
    </location>
</feature>
<evidence type="ECO:0000256" key="11">
    <source>
        <dbReference type="SAM" id="Phobius"/>
    </source>
</evidence>
<dbReference type="FunFam" id="2.60.40.420:FF:000009">
    <property type="entry name" value="Ceruloplasmin"/>
    <property type="match status" value="1"/>
</dbReference>
<evidence type="ECO:0000256" key="9">
    <source>
        <dbReference type="PIRSR" id="PIRSR000354-1"/>
    </source>
</evidence>
<evidence type="ECO:0000256" key="7">
    <source>
        <dbReference type="ARBA" id="ARBA00023157"/>
    </source>
</evidence>
<dbReference type="GO" id="GO:0005507">
    <property type="term" value="F:copper ion binding"/>
    <property type="evidence" value="ECO:0007669"/>
    <property type="project" value="InterPro"/>
</dbReference>
<evidence type="ECO:0000313" key="16">
    <source>
        <dbReference type="Proteomes" id="UP001181693"/>
    </source>
</evidence>
<organism evidence="15 16">
    <name type="scientific">Pyxicephalus adspersus</name>
    <name type="common">African bullfrog</name>
    <dbReference type="NCBI Taxonomy" id="30357"/>
    <lineage>
        <taxon>Eukaryota</taxon>
        <taxon>Metazoa</taxon>
        <taxon>Chordata</taxon>
        <taxon>Craniata</taxon>
        <taxon>Vertebrata</taxon>
        <taxon>Euteleostomi</taxon>
        <taxon>Amphibia</taxon>
        <taxon>Batrachia</taxon>
        <taxon>Anura</taxon>
        <taxon>Neobatrachia</taxon>
        <taxon>Ranoidea</taxon>
        <taxon>Pyxicephalidae</taxon>
        <taxon>Pyxicephalinae</taxon>
        <taxon>Pyxicephalus</taxon>
    </lineage>
</organism>
<proteinExistence type="inferred from homology"/>
<keyword evidence="11" id="KW-0472">Membrane</keyword>
<dbReference type="PROSITE" id="PS00080">
    <property type="entry name" value="MULTICOPPER_OXIDASE2"/>
    <property type="match status" value="1"/>
</dbReference>
<dbReference type="PANTHER" id="PTHR11709:SF226">
    <property type="entry name" value="CERULOPLASMIN"/>
    <property type="match status" value="1"/>
</dbReference>
<feature type="compositionally biased region" description="Polar residues" evidence="10">
    <location>
        <begin position="837"/>
        <end position="860"/>
    </location>
</feature>
<evidence type="ECO:0000256" key="2">
    <source>
        <dbReference type="ARBA" id="ARBA00013107"/>
    </source>
</evidence>
<dbReference type="FunFam" id="2.60.40.420:FF:000033">
    <property type="entry name" value="Ceruloplasmin"/>
    <property type="match status" value="1"/>
</dbReference>
<evidence type="ECO:0000259" key="13">
    <source>
        <dbReference type="Pfam" id="PF07731"/>
    </source>
</evidence>
<feature type="disulfide bond" evidence="9">
    <location>
        <begin position="275"/>
        <end position="356"/>
    </location>
</feature>
<feature type="region of interest" description="Disordered" evidence="10">
    <location>
        <begin position="489"/>
        <end position="511"/>
    </location>
</feature>
<dbReference type="PANTHER" id="PTHR11709">
    <property type="entry name" value="MULTI-COPPER OXIDASE"/>
    <property type="match status" value="1"/>
</dbReference>
<evidence type="ECO:0000256" key="8">
    <source>
        <dbReference type="ARBA" id="ARBA00023180"/>
    </source>
</evidence>
<keyword evidence="5" id="KW-0677">Repeat</keyword>
<gene>
    <name evidence="15" type="ORF">GDO54_010341</name>
</gene>
<evidence type="ECO:0000256" key="1">
    <source>
        <dbReference type="ARBA" id="ARBA00010609"/>
    </source>
</evidence>
<comment type="similarity">
    <text evidence="1">Belongs to the multicopper oxidase family.</text>
</comment>
<keyword evidence="3" id="KW-0479">Metal-binding</keyword>
<evidence type="ECO:0000256" key="4">
    <source>
        <dbReference type="ARBA" id="ARBA00022729"/>
    </source>
</evidence>
<feature type="transmembrane region" description="Helical" evidence="11">
    <location>
        <begin position="1059"/>
        <end position="1081"/>
    </location>
</feature>
<feature type="region of interest" description="Disordered" evidence="10">
    <location>
        <begin position="831"/>
        <end position="863"/>
    </location>
</feature>
<feature type="domain" description="Plastocyanin-like" evidence="13">
    <location>
        <begin position="306"/>
        <end position="354"/>
    </location>
</feature>
<accession>A0AAV3ALF2</accession>
<feature type="disulfide bond" evidence="9">
    <location>
        <begin position="634"/>
        <end position="715"/>
    </location>
</feature>
<name>A0AAV3ALF2_PYXAD</name>
<keyword evidence="7 9" id="KW-1015">Disulfide bond</keyword>
<feature type="domain" description="Plastocyanin-like" evidence="14">
    <location>
        <begin position="94"/>
        <end position="202"/>
    </location>
</feature>
<keyword evidence="11" id="KW-0812">Transmembrane</keyword>
<feature type="domain" description="Plastocyanin-like" evidence="13">
    <location>
        <begin position="969"/>
        <end position="1069"/>
    </location>
</feature>
<feature type="disulfide bond" evidence="9">
    <location>
        <begin position="534"/>
        <end position="560"/>
    </location>
</feature>
<dbReference type="InterPro" id="IPR011706">
    <property type="entry name" value="Cu-oxidase_C"/>
</dbReference>
<evidence type="ECO:0000259" key="14">
    <source>
        <dbReference type="Pfam" id="PF07732"/>
    </source>
</evidence>
<dbReference type="InterPro" id="IPR011707">
    <property type="entry name" value="Cu-oxidase-like_N"/>
</dbReference>
<dbReference type="InterPro" id="IPR008972">
    <property type="entry name" value="Cupredoxin"/>
</dbReference>
<dbReference type="Pfam" id="PF07732">
    <property type="entry name" value="Cu-oxidase_3"/>
    <property type="match status" value="2"/>
</dbReference>
<dbReference type="PIRSF" id="PIRSF000354">
    <property type="entry name" value="Factors_V_VIII"/>
    <property type="match status" value="1"/>
</dbReference>
<dbReference type="GO" id="GO:0004322">
    <property type="term" value="F:ferroxidase activity"/>
    <property type="evidence" value="ECO:0007669"/>
    <property type="project" value="UniProtKB-EC"/>
</dbReference>
<dbReference type="FunFam" id="2.60.40.420:FF:000037">
    <property type="entry name" value="Ceruloplasmin"/>
    <property type="match status" value="1"/>
</dbReference>
<evidence type="ECO:0000256" key="3">
    <source>
        <dbReference type="ARBA" id="ARBA00022723"/>
    </source>
</evidence>
<comment type="caution">
    <text evidence="15">The sequence shown here is derived from an EMBL/GenBank/DDBJ whole genome shotgun (WGS) entry which is preliminary data.</text>
</comment>
<keyword evidence="16" id="KW-1185">Reference proteome</keyword>
<evidence type="ECO:0000256" key="5">
    <source>
        <dbReference type="ARBA" id="ARBA00022737"/>
    </source>
</evidence>
<protein>
    <recommendedName>
        <fullName evidence="2">ferroxidase</fullName>
        <ecNumber evidence="2">1.16.3.1</ecNumber>
    </recommendedName>
</protein>
<dbReference type="InterPro" id="IPR024715">
    <property type="entry name" value="Factor_5/8-like"/>
</dbReference>
<dbReference type="Proteomes" id="UP001181693">
    <property type="component" value="Unassembled WGS sequence"/>
</dbReference>
<dbReference type="InterPro" id="IPR002355">
    <property type="entry name" value="Cu_oxidase_Cu_BS"/>
</dbReference>
<dbReference type="GO" id="GO:0006826">
    <property type="term" value="P:iron ion transport"/>
    <property type="evidence" value="ECO:0007669"/>
    <property type="project" value="TreeGrafter"/>
</dbReference>
<evidence type="ECO:0000256" key="12">
    <source>
        <dbReference type="SAM" id="SignalP"/>
    </source>
</evidence>
<feature type="compositionally biased region" description="Basic and acidic residues" evidence="10">
    <location>
        <begin position="490"/>
        <end position="508"/>
    </location>
</feature>
<dbReference type="EC" id="1.16.3.1" evidence="2"/>
<evidence type="ECO:0000313" key="15">
    <source>
        <dbReference type="EMBL" id="DBA26028.1"/>
    </source>
</evidence>
<keyword evidence="6" id="KW-0560">Oxidoreductase</keyword>
<dbReference type="GO" id="GO:0005886">
    <property type="term" value="C:plasma membrane"/>
    <property type="evidence" value="ECO:0007669"/>
    <property type="project" value="TreeGrafter"/>
</dbReference>
<dbReference type="FunFam" id="2.60.40.420:FF:000028">
    <property type="entry name" value="Ceruloplasmin"/>
    <property type="match status" value="2"/>
</dbReference>
<dbReference type="InterPro" id="IPR045087">
    <property type="entry name" value="Cu-oxidase_fam"/>
</dbReference>
<feature type="domain" description="Plastocyanin-like" evidence="14">
    <location>
        <begin position="445"/>
        <end position="559"/>
    </location>
</feature>
<keyword evidence="11" id="KW-1133">Transmembrane helix</keyword>
<dbReference type="InterPro" id="IPR033138">
    <property type="entry name" value="Cu_oxidase_CS"/>
</dbReference>
<dbReference type="EMBL" id="DYDO01000004">
    <property type="protein sequence ID" value="DBA26028.1"/>
    <property type="molecule type" value="Genomic_DNA"/>
</dbReference>
<sequence length="1083" mass="123350">MKLLVIQLLCVFFVVCVVGKDREYFIGIQEIQWDYAPSGKNIISGNPIDKDEHASIYLQQSSNRIGRVYKKASYVQYTSHTYTEQIQKPDWLGLLGPIIKSEVGDSVTVHLKNFASRPYSLHPHGIEYTKENEGALYPDNTSGTNKMDDYVKPGESHTYKWDVVEDQGPSKRDDDCILRLYHSHIDGPKDVYSGLIGPMIICKTGTLDNKKEKPKEFILMFSVIDENISWYLDENIKAFTKVSEVDKEDEDFQESNKMHSINGYMYGNLPGLSVCDETNVRWYLFGMGNEVDVHSAYFHGQVLTYQRFRVDTLSLFPASMVQASMVTKNPGKWLLSCQVNDHLEGGMQALYEVKNCTAKKPCTFYTKVPHYYIAAEEIIWDYGPTSVNQFTGQKLDDPESESATFFEQNDMRIGGKYKKAVYREYTDSTFTTQKPRSKEEEHLGILGPIILAQVGEIIKVTFKNKANHPYSIQAHGVSYTKEMEGAVYKTGEDSEEKGPSGNHSEHSHVAPGDTVTYRWNVPDSVGSTINDLNCLPWLYYSSVDVVRDTNSGLVGPLLVCKSLIDNKQRGVAHNYFMMPAVFDENKSHYLQDNINLFTRKPQSVDTENEDFQESNMMHSINGYMYGNQPGLDMCVGDSIRWHMLGLGTEVDIHGIHFSGNTIKVRDTRRDVASLFPHISYSVIMTPDNEGVFNVECMTTDHYTGGMRQHYRVKSCTEQKTPFQIYRMKTYYIAAEEIEWDYAPNRTWEREWLSHQPVSYGDAFLNKSRTSIGSKYKKAVYREYTDDTFTTHKERPENEDYLGILGPLIVANVGEQIKIVFKNKASRPYSISAHGIKPQNNDVKATEPGFTNNDLNGQSGPSHVAPRDTVLYKWKVPDTVAPTSEDLNCIAWLYYSSVDPVKDVYSGLVGPLLVCKKLNGNNQISPPVRFAVLFMVLDENMSWYLDENIQTYALYPNEVDKENSEFIESNKMHSINGKMYANAIGLTMTVGDYVVWHIMGMGNEVDIHTAHWHGHSLKYTRGRELQTDVFEFLPGTFQTASMTAKTPGTWLMHCHVDDHLYAGMVTVYSVLGKIFSFVYKYLKR</sequence>
<dbReference type="Gene3D" id="2.60.40.420">
    <property type="entry name" value="Cupredoxins - blue copper proteins"/>
    <property type="match status" value="5"/>
</dbReference>
<dbReference type="PROSITE" id="PS00079">
    <property type="entry name" value="MULTICOPPER_OXIDASE1"/>
    <property type="match status" value="2"/>
</dbReference>
<evidence type="ECO:0000256" key="6">
    <source>
        <dbReference type="ARBA" id="ARBA00023002"/>
    </source>
</evidence>
<dbReference type="AlphaFoldDB" id="A0AAV3ALF2"/>
<reference evidence="15" key="1">
    <citation type="thesis" date="2020" institute="ProQuest LLC" country="789 East Eisenhower Parkway, Ann Arbor, MI, USA">
        <title>Comparative Genomics and Chromosome Evolution.</title>
        <authorList>
            <person name="Mudd A.B."/>
        </authorList>
    </citation>
    <scope>NUCLEOTIDE SEQUENCE</scope>
    <source>
        <strain evidence="15">1538</strain>
        <tissue evidence="15">Blood</tissue>
    </source>
</reference>
<evidence type="ECO:0000256" key="10">
    <source>
        <dbReference type="SAM" id="MobiDB-lite"/>
    </source>
</evidence>
<feature type="chain" id="PRO_5043977099" description="ferroxidase" evidence="12">
    <location>
        <begin position="20"/>
        <end position="1083"/>
    </location>
</feature>
<feature type="signal peptide" evidence="12">
    <location>
        <begin position="1"/>
        <end position="19"/>
    </location>
</feature>
<dbReference type="Pfam" id="PF07731">
    <property type="entry name" value="Cu-oxidase_2"/>
    <property type="match status" value="2"/>
</dbReference>
<dbReference type="SUPFAM" id="SSF49503">
    <property type="entry name" value="Cupredoxins"/>
    <property type="match status" value="6"/>
</dbReference>